<keyword evidence="3 7" id="KW-0732">Signal</keyword>
<dbReference type="STRING" id="7918.ENSLOCP00000018729"/>
<evidence type="ECO:0000256" key="4">
    <source>
        <dbReference type="ARBA" id="ARBA00022737"/>
    </source>
</evidence>
<evidence type="ECO:0000259" key="8">
    <source>
        <dbReference type="PROSITE" id="PS50015"/>
    </source>
</evidence>
<dbReference type="Pfam" id="PF02199">
    <property type="entry name" value="SapA"/>
    <property type="match status" value="2"/>
</dbReference>
<dbReference type="Ensembl" id="ENSLOCT00000018761.1">
    <property type="protein sequence ID" value="ENSLOCP00000018729.1"/>
    <property type="gene ID" value="ENSLOCG00000015217.1"/>
</dbReference>
<accession>W5NDM0</accession>
<dbReference type="EMBL" id="AHAT01006164">
    <property type="status" value="NOT_ANNOTATED_CDS"/>
    <property type="molecule type" value="Genomic_DNA"/>
</dbReference>
<dbReference type="GO" id="GO:0005615">
    <property type="term" value="C:extracellular space"/>
    <property type="evidence" value="ECO:0000318"/>
    <property type="project" value="GO_Central"/>
</dbReference>
<evidence type="ECO:0000313" key="10">
    <source>
        <dbReference type="Ensembl" id="ENSLOCP00000018729.1"/>
    </source>
</evidence>
<dbReference type="SMART" id="SM00162">
    <property type="entry name" value="SAPA"/>
    <property type="match status" value="2"/>
</dbReference>
<keyword evidence="4" id="KW-0677">Repeat</keyword>
<reference evidence="11" key="1">
    <citation type="submission" date="2011-12" db="EMBL/GenBank/DDBJ databases">
        <title>The Draft Genome of Lepisosteus oculatus.</title>
        <authorList>
            <consortium name="The Broad Institute Genome Assembly &amp; Analysis Group"/>
            <consortium name="Computational R&amp;D Group"/>
            <consortium name="and Sequencing Platform"/>
            <person name="Di Palma F."/>
            <person name="Alfoldi J."/>
            <person name="Johnson J."/>
            <person name="Berlin A."/>
            <person name="Gnerre S."/>
            <person name="Jaffe D."/>
            <person name="MacCallum I."/>
            <person name="Young S."/>
            <person name="Walker B.J."/>
            <person name="Lander E.S."/>
            <person name="Lindblad-Toh K."/>
        </authorList>
    </citation>
    <scope>NUCLEOTIDE SEQUENCE [LARGE SCALE GENOMIC DNA]</scope>
</reference>
<evidence type="ECO:0000256" key="1">
    <source>
        <dbReference type="ARBA" id="ARBA00004613"/>
    </source>
</evidence>
<proteinExistence type="predicted"/>
<keyword evidence="6" id="KW-0325">Glycoprotein</keyword>
<dbReference type="Pfam" id="PF03489">
    <property type="entry name" value="SapB_2"/>
    <property type="match status" value="2"/>
</dbReference>
<name>W5NDM0_LEPOC</name>
<evidence type="ECO:0000256" key="3">
    <source>
        <dbReference type="ARBA" id="ARBA00022729"/>
    </source>
</evidence>
<dbReference type="InParanoid" id="W5NDM0"/>
<dbReference type="PRINTS" id="PR01797">
    <property type="entry name" value="SAPOSIN"/>
</dbReference>
<feature type="domain" description="Saposin B-type" evidence="8">
    <location>
        <begin position="273"/>
        <end position="353"/>
    </location>
</feature>
<dbReference type="PANTHER" id="PTHR11480">
    <property type="entry name" value="SAPOSIN-RELATED"/>
    <property type="match status" value="1"/>
</dbReference>
<evidence type="ECO:0000256" key="7">
    <source>
        <dbReference type="SAM" id="SignalP"/>
    </source>
</evidence>
<protein>
    <recommendedName>
        <fullName evidence="12">Prosaposin</fullName>
    </recommendedName>
</protein>
<sequence>ILFSRTYQAVFFCAVFPAMAGVVQKSGCALGPEFWCQDIRSAVQCGTVLQCMETVWNKDTMMESDSCKDCTRIFELLQDMLSNDDIEELMKRTADWFCKRLPTGETQKECIEEVDVKLPFIINFLINSVNPGNVCLMLGICKGQSTTGKLESLFSHVKVDELRHSPMPKGTNPQRTPGKLAYAPLPQPLCSICVLLIKKVEEVLPKEQIADLLGKVCSHLPMLLSMQCSVFVKMYGVKVIDFLLSYLAPHTICSLVYLCIGEESPAVLAAAASEPSCEACLGVTALTQLTLGSNATEDQTALGLLKVHFKNGLLTNKCKNFTEAYKPKLQKVLTKPWDTHTMCQEVQACAKAEPTPLLGDQPCARGPSYWCADMQRALACNAVDHCKAHVWI</sequence>
<evidence type="ECO:0000256" key="5">
    <source>
        <dbReference type="ARBA" id="ARBA00023157"/>
    </source>
</evidence>
<organism evidence="10 11">
    <name type="scientific">Lepisosteus oculatus</name>
    <name type="common">Spotted gar</name>
    <dbReference type="NCBI Taxonomy" id="7918"/>
    <lineage>
        <taxon>Eukaryota</taxon>
        <taxon>Metazoa</taxon>
        <taxon>Chordata</taxon>
        <taxon>Craniata</taxon>
        <taxon>Vertebrata</taxon>
        <taxon>Euteleostomi</taxon>
        <taxon>Actinopterygii</taxon>
        <taxon>Neopterygii</taxon>
        <taxon>Holostei</taxon>
        <taxon>Semionotiformes</taxon>
        <taxon>Lepisosteidae</taxon>
        <taxon>Lepisosteus</taxon>
    </lineage>
</organism>
<feature type="domain" description="Saposin B-type" evidence="8">
    <location>
        <begin position="63"/>
        <end position="145"/>
    </location>
</feature>
<dbReference type="InterPro" id="IPR008139">
    <property type="entry name" value="SaposinB_dom"/>
</dbReference>
<dbReference type="eggNOG" id="KOG1340">
    <property type="taxonomic scope" value="Eukaryota"/>
</dbReference>
<dbReference type="GO" id="GO:0005764">
    <property type="term" value="C:lysosome"/>
    <property type="evidence" value="ECO:0007669"/>
    <property type="project" value="InterPro"/>
</dbReference>
<keyword evidence="11" id="KW-1185">Reference proteome</keyword>
<evidence type="ECO:0000259" key="9">
    <source>
        <dbReference type="PROSITE" id="PS51110"/>
    </source>
</evidence>
<evidence type="ECO:0000256" key="6">
    <source>
        <dbReference type="ARBA" id="ARBA00023180"/>
    </source>
</evidence>
<dbReference type="InterPro" id="IPR003119">
    <property type="entry name" value="SAP_A"/>
</dbReference>
<comment type="subcellular location">
    <subcellularLocation>
        <location evidence="1">Secreted</location>
    </subcellularLocation>
</comment>
<feature type="domain" description="Saposin A-type" evidence="9">
    <location>
        <begin position="356"/>
        <end position="392"/>
    </location>
</feature>
<dbReference type="InterPro" id="IPR051428">
    <property type="entry name" value="Sphingo_Act-Surfact_Prot"/>
</dbReference>
<feature type="signal peptide" evidence="7">
    <location>
        <begin position="1"/>
        <end position="20"/>
    </location>
</feature>
<dbReference type="GO" id="GO:0016020">
    <property type="term" value="C:membrane"/>
    <property type="evidence" value="ECO:0007669"/>
    <property type="project" value="GOC"/>
</dbReference>
<evidence type="ECO:0008006" key="12">
    <source>
        <dbReference type="Google" id="ProtNLM"/>
    </source>
</evidence>
<dbReference type="SMART" id="SM00741">
    <property type="entry name" value="SapB"/>
    <property type="match status" value="3"/>
</dbReference>
<feature type="domain" description="Saposin A-type" evidence="9">
    <location>
        <begin position="21"/>
        <end position="61"/>
    </location>
</feature>
<dbReference type="PANTHER" id="PTHR11480:SF3">
    <property type="entry name" value="BCDNA.GH08312"/>
    <property type="match status" value="1"/>
</dbReference>
<dbReference type="GeneTree" id="ENSGT00940000161711"/>
<dbReference type="OMA" id="PKFWCQS"/>
<dbReference type="Gene3D" id="1.10.225.10">
    <property type="entry name" value="Saposin-like"/>
    <property type="match status" value="3"/>
</dbReference>
<evidence type="ECO:0000313" key="11">
    <source>
        <dbReference type="Proteomes" id="UP000018468"/>
    </source>
</evidence>
<dbReference type="GO" id="GO:0006665">
    <property type="term" value="P:sphingolipid metabolic process"/>
    <property type="evidence" value="ECO:0007669"/>
    <property type="project" value="InterPro"/>
</dbReference>
<dbReference type="Bgee" id="ENSLOCG00000015217">
    <property type="expression patterns" value="Expressed in larva and 12 other cell types or tissues"/>
</dbReference>
<dbReference type="Proteomes" id="UP000018468">
    <property type="component" value="Linkage group LG1"/>
</dbReference>
<dbReference type="PROSITE" id="PS51110">
    <property type="entry name" value="SAP_A"/>
    <property type="match status" value="2"/>
</dbReference>
<reference evidence="10" key="2">
    <citation type="submission" date="2025-08" db="UniProtKB">
        <authorList>
            <consortium name="Ensembl"/>
        </authorList>
    </citation>
    <scope>IDENTIFICATION</scope>
</reference>
<dbReference type="InterPro" id="IPR008373">
    <property type="entry name" value="Saposin"/>
</dbReference>
<feature type="chain" id="PRO_5004867602" description="Prosaposin" evidence="7">
    <location>
        <begin position="21"/>
        <end position="392"/>
    </location>
</feature>
<reference evidence="10" key="3">
    <citation type="submission" date="2025-09" db="UniProtKB">
        <authorList>
            <consortium name="Ensembl"/>
        </authorList>
    </citation>
    <scope>IDENTIFICATION</scope>
</reference>
<keyword evidence="2" id="KW-0964">Secreted</keyword>
<keyword evidence="5" id="KW-1015">Disulfide bond</keyword>
<feature type="domain" description="Saposin B-type" evidence="8">
    <location>
        <begin position="186"/>
        <end position="263"/>
    </location>
</feature>
<dbReference type="InterPro" id="IPR008138">
    <property type="entry name" value="SapB_2"/>
</dbReference>
<dbReference type="SUPFAM" id="SSF47862">
    <property type="entry name" value="Saposin"/>
    <property type="match status" value="3"/>
</dbReference>
<dbReference type="HOGENOM" id="CLU_063244_0_0_1"/>
<dbReference type="AlphaFoldDB" id="W5NDM0"/>
<dbReference type="InterPro" id="IPR011001">
    <property type="entry name" value="Saposin-like"/>
</dbReference>
<dbReference type="PROSITE" id="PS50015">
    <property type="entry name" value="SAP_B"/>
    <property type="match status" value="3"/>
</dbReference>
<evidence type="ECO:0000256" key="2">
    <source>
        <dbReference type="ARBA" id="ARBA00022525"/>
    </source>
</evidence>